<dbReference type="RefSeq" id="WP_119572236.1">
    <property type="nucleotide sequence ID" value="NZ_LR215032.1"/>
</dbReference>
<dbReference type="InterPro" id="IPR027593">
    <property type="entry name" value="Aro_clust"/>
</dbReference>
<keyword evidence="2" id="KW-0614">Plasmid</keyword>
<name>A0A449B070_9BACT</name>
<dbReference type="PROSITE" id="PS51257">
    <property type="entry name" value="PROKAR_LIPOPROTEIN"/>
    <property type="match status" value="1"/>
</dbReference>
<sequence>MKKFLNWLPLAFTPFVLASCNNSNEKIIKYQQKIQEPETTNQADFNLFAKTNVIQTILNIIYPDKTEQQKYVNEQINLDQNYKNQVQVALRYANNITGSLRSFYSFGGPVATIKASNDILDNLVKKNWLFFLFNLSNITFMQDPEFTRDKTASELDSENAENALLYNQFYRPKSNQIIDYVVQEYSNDEWENEKVIYMLTKEGYILQLNIIIPKQEDSQLSVNLSMYLYTYPKLLLSLNKTEIFDLKKFILDTKSFSDFDLYGSNTNNVLFTDKYGGAVLRYTAVDIK</sequence>
<accession>A0A449B070</accession>
<proteinExistence type="predicted"/>
<dbReference type="NCBIfam" id="TIGR04313">
    <property type="entry name" value="aro_clust_Mycop"/>
    <property type="match status" value="1"/>
</dbReference>
<geneLocation type="plasmid" evidence="2 3">
    <name>2</name>
</geneLocation>
<dbReference type="Proteomes" id="UP000289862">
    <property type="component" value="Plasmid 2"/>
</dbReference>
<evidence type="ECO:0008006" key="4">
    <source>
        <dbReference type="Google" id="ProtNLM"/>
    </source>
</evidence>
<organism evidence="2 3">
    <name type="scientific">Mycoplasmopsis gallopavonis</name>
    <dbReference type="NCBI Taxonomy" id="76629"/>
    <lineage>
        <taxon>Bacteria</taxon>
        <taxon>Bacillati</taxon>
        <taxon>Mycoplasmatota</taxon>
        <taxon>Mycoplasmoidales</taxon>
        <taxon>Metamycoplasmataceae</taxon>
        <taxon>Mycoplasmopsis</taxon>
    </lineage>
</organism>
<protein>
    <recommendedName>
        <fullName evidence="4">Lipoprotein</fullName>
    </recommendedName>
</protein>
<dbReference type="EMBL" id="LR215032">
    <property type="protein sequence ID" value="VEU73116.1"/>
    <property type="molecule type" value="Genomic_DNA"/>
</dbReference>
<dbReference type="KEGG" id="mgal:NCTC10186_00605"/>
<keyword evidence="1" id="KW-0732">Signal</keyword>
<dbReference type="OrthoDB" id="398178at2"/>
<gene>
    <name evidence="2" type="ORF">NCTC10186_00605</name>
</gene>
<evidence type="ECO:0000313" key="2">
    <source>
        <dbReference type="EMBL" id="VEU73116.1"/>
    </source>
</evidence>
<evidence type="ECO:0000313" key="3">
    <source>
        <dbReference type="Proteomes" id="UP000289862"/>
    </source>
</evidence>
<feature type="signal peptide" evidence="1">
    <location>
        <begin position="1"/>
        <end position="18"/>
    </location>
</feature>
<reference evidence="2 3" key="1">
    <citation type="submission" date="2019-01" db="EMBL/GenBank/DDBJ databases">
        <authorList>
            <consortium name="Pathogen Informatics"/>
        </authorList>
    </citation>
    <scope>NUCLEOTIDE SEQUENCE [LARGE SCALE GENOMIC DNA]</scope>
    <source>
        <strain evidence="2 3">NCTC10186</strain>
        <plasmid evidence="3">2</plasmid>
    </source>
</reference>
<feature type="chain" id="PRO_5019236269" description="Lipoprotein" evidence="1">
    <location>
        <begin position="19"/>
        <end position="288"/>
    </location>
</feature>
<evidence type="ECO:0000256" key="1">
    <source>
        <dbReference type="SAM" id="SignalP"/>
    </source>
</evidence>
<dbReference type="AlphaFoldDB" id="A0A449B070"/>
<keyword evidence="3" id="KW-1185">Reference proteome</keyword>